<evidence type="ECO:0000313" key="1">
    <source>
        <dbReference type="Proteomes" id="UP000095281"/>
    </source>
</evidence>
<accession>A0A1I8BII0</accession>
<dbReference type="AlphaFoldDB" id="A0A1I8BII0"/>
<protein>
    <submittedName>
        <fullName evidence="2">Rieske domain-containing protein</fullName>
    </submittedName>
</protein>
<name>A0A1I8BII0_MELHA</name>
<dbReference type="WBParaSite" id="MhA1_Contig258.frz3.gene3">
    <property type="protein sequence ID" value="MhA1_Contig258.frz3.gene3"/>
    <property type="gene ID" value="MhA1_Contig258.frz3.gene3"/>
</dbReference>
<keyword evidence="1" id="KW-1185">Reference proteome</keyword>
<proteinExistence type="predicted"/>
<sequence length="127" mass="14508">MNVRKRSRSPSPTPGFALLTKFTDKQVFNGYISALVGPTEYPDYVVFQRFDDEGKILYKCRFHEQHCNAGLKTTSYGDTHKIEVSTVPHRLEVHDTRHVTKGRLIALGKEGRTESEMGVIVPESRYH</sequence>
<dbReference type="Proteomes" id="UP000095281">
    <property type="component" value="Unplaced"/>
</dbReference>
<organism evidence="1 2">
    <name type="scientific">Meloidogyne hapla</name>
    <name type="common">Root-knot nematode worm</name>
    <dbReference type="NCBI Taxonomy" id="6305"/>
    <lineage>
        <taxon>Eukaryota</taxon>
        <taxon>Metazoa</taxon>
        <taxon>Ecdysozoa</taxon>
        <taxon>Nematoda</taxon>
        <taxon>Chromadorea</taxon>
        <taxon>Rhabditida</taxon>
        <taxon>Tylenchina</taxon>
        <taxon>Tylenchomorpha</taxon>
        <taxon>Tylenchoidea</taxon>
        <taxon>Meloidogynidae</taxon>
        <taxon>Meloidogyninae</taxon>
        <taxon>Meloidogyne</taxon>
    </lineage>
</organism>
<evidence type="ECO:0000313" key="2">
    <source>
        <dbReference type="WBParaSite" id="MhA1_Contig258.frz3.gene3"/>
    </source>
</evidence>
<reference evidence="2" key="1">
    <citation type="submission" date="2016-11" db="UniProtKB">
        <authorList>
            <consortium name="WormBaseParasite"/>
        </authorList>
    </citation>
    <scope>IDENTIFICATION</scope>
</reference>